<dbReference type="NCBIfam" id="NF033727">
    <property type="entry name" value="chaperon_ArsD"/>
    <property type="match status" value="1"/>
</dbReference>
<protein>
    <submittedName>
        <fullName evidence="1">Arsenical resistance operon trans-acting repressor ArsD</fullName>
    </submittedName>
</protein>
<reference evidence="2" key="1">
    <citation type="submission" date="2017-07" db="EMBL/GenBank/DDBJ databases">
        <authorList>
            <person name="Varghese N."/>
            <person name="Submissions S."/>
        </authorList>
    </citation>
    <scope>NUCLEOTIDE SEQUENCE [LARGE SCALE GENOMIC DNA]</scope>
    <source>
        <strain evidence="2">NLAE-zl-C134</strain>
    </source>
</reference>
<evidence type="ECO:0000313" key="2">
    <source>
        <dbReference type="Proteomes" id="UP000254051"/>
    </source>
</evidence>
<keyword evidence="2" id="KW-1185">Reference proteome</keyword>
<dbReference type="Gene3D" id="3.40.30.10">
    <property type="entry name" value="Glutaredoxin"/>
    <property type="match status" value="1"/>
</dbReference>
<dbReference type="OrthoDB" id="9801358at2"/>
<dbReference type="GO" id="GO:0003677">
    <property type="term" value="F:DNA binding"/>
    <property type="evidence" value="ECO:0007669"/>
    <property type="project" value="InterPro"/>
</dbReference>
<gene>
    <name evidence="1" type="ORF">SAMN05216529_10678</name>
</gene>
<dbReference type="GO" id="GO:0046685">
    <property type="term" value="P:response to arsenic-containing substance"/>
    <property type="evidence" value="ECO:0007669"/>
    <property type="project" value="InterPro"/>
</dbReference>
<evidence type="ECO:0000313" key="1">
    <source>
        <dbReference type="EMBL" id="SUQ14386.1"/>
    </source>
</evidence>
<dbReference type="Proteomes" id="UP000254051">
    <property type="component" value="Unassembled WGS sequence"/>
</dbReference>
<dbReference type="AlphaFoldDB" id="A0A315ZXP3"/>
<sequence length="129" mass="14341">MKEMKIYEPAMCCETGICGVGVDTELLRISTVVNNLRNNGVSVQRFNLTNFPQEFISNADINKLIMGDGVDSLPATVVDGKIVKTKKYPTNDEIIEMLQIPKDYLDGETSEQSEECKCGNECDYEGECC</sequence>
<organism evidence="1 2">
    <name type="scientific">Faecalicatena contorta</name>
    <dbReference type="NCBI Taxonomy" id="39482"/>
    <lineage>
        <taxon>Bacteria</taxon>
        <taxon>Bacillati</taxon>
        <taxon>Bacillota</taxon>
        <taxon>Clostridia</taxon>
        <taxon>Lachnospirales</taxon>
        <taxon>Lachnospiraceae</taxon>
        <taxon>Faecalicatena</taxon>
    </lineage>
</organism>
<dbReference type="EMBL" id="UHJJ01000006">
    <property type="protein sequence ID" value="SUQ14386.1"/>
    <property type="molecule type" value="Genomic_DNA"/>
</dbReference>
<dbReference type="InterPro" id="IPR010712">
    <property type="entry name" value="Arsenical-R_ArsD"/>
</dbReference>
<accession>A0A315ZXP3</accession>
<proteinExistence type="predicted"/>
<dbReference type="RefSeq" id="WP_109711219.1">
    <property type="nucleotide sequence ID" value="NZ_QGDS01000006.1"/>
</dbReference>
<dbReference type="GO" id="GO:0045892">
    <property type="term" value="P:negative regulation of DNA-templated transcription"/>
    <property type="evidence" value="ECO:0007669"/>
    <property type="project" value="InterPro"/>
</dbReference>
<dbReference type="Pfam" id="PF06953">
    <property type="entry name" value="ArsD"/>
    <property type="match status" value="1"/>
</dbReference>
<name>A0A315ZXP3_9FIRM</name>